<feature type="compositionally biased region" description="Polar residues" evidence="1">
    <location>
        <begin position="176"/>
        <end position="187"/>
    </location>
</feature>
<name>A0A3M7R4B5_BRAPC</name>
<feature type="compositionally biased region" description="Low complexity" evidence="1">
    <location>
        <begin position="190"/>
        <end position="209"/>
    </location>
</feature>
<comment type="caution">
    <text evidence="2">The sequence shown here is derived from an EMBL/GenBank/DDBJ whole genome shotgun (WGS) entry which is preliminary data.</text>
</comment>
<organism evidence="2 3">
    <name type="scientific">Brachionus plicatilis</name>
    <name type="common">Marine rotifer</name>
    <name type="synonym">Brachionus muelleri</name>
    <dbReference type="NCBI Taxonomy" id="10195"/>
    <lineage>
        <taxon>Eukaryota</taxon>
        <taxon>Metazoa</taxon>
        <taxon>Spiralia</taxon>
        <taxon>Gnathifera</taxon>
        <taxon>Rotifera</taxon>
        <taxon>Eurotatoria</taxon>
        <taxon>Monogononta</taxon>
        <taxon>Pseudotrocha</taxon>
        <taxon>Ploima</taxon>
        <taxon>Brachionidae</taxon>
        <taxon>Brachionus</taxon>
    </lineage>
</organism>
<dbReference type="AlphaFoldDB" id="A0A3M7R4B5"/>
<gene>
    <name evidence="2" type="ORF">BpHYR1_009731</name>
</gene>
<protein>
    <submittedName>
        <fullName evidence="2">Uncharacterized protein</fullName>
    </submittedName>
</protein>
<accession>A0A3M7R4B5</accession>
<evidence type="ECO:0000256" key="1">
    <source>
        <dbReference type="SAM" id="MobiDB-lite"/>
    </source>
</evidence>
<evidence type="ECO:0000313" key="2">
    <source>
        <dbReference type="EMBL" id="RNA18221.1"/>
    </source>
</evidence>
<feature type="region of interest" description="Disordered" evidence="1">
    <location>
        <begin position="175"/>
        <end position="209"/>
    </location>
</feature>
<sequence>MHSINNFMQQAAAAAAAPKASNYQMMAKLASLFPAHSQPPPPPPLPSSSFSIDSLLGATTTTTTNGSQTPLIHHHTPQLDFYGYQNFLKAAAAAAATMHYTNTQPAPAGPIAQKPYQQHSIQSQQQSAKRKRRHRTIFSEEQLEHLYEQSKRQKVYNQERDVVESIHTDEHINVTDEVSTRPSSRCSPVSCADSTSSRSSRTSLSSPNASSNLNTRFYFFQFENNCYLVFASLNRYGLVVCSRRCVHHRLVN</sequence>
<dbReference type="EMBL" id="REGN01004288">
    <property type="protein sequence ID" value="RNA18221.1"/>
    <property type="molecule type" value="Genomic_DNA"/>
</dbReference>
<evidence type="ECO:0000313" key="3">
    <source>
        <dbReference type="Proteomes" id="UP000276133"/>
    </source>
</evidence>
<reference evidence="2 3" key="1">
    <citation type="journal article" date="2018" name="Sci. Rep.">
        <title>Genomic signatures of local adaptation to the degree of environmental predictability in rotifers.</title>
        <authorList>
            <person name="Franch-Gras L."/>
            <person name="Hahn C."/>
            <person name="Garcia-Roger E.M."/>
            <person name="Carmona M.J."/>
            <person name="Serra M."/>
            <person name="Gomez A."/>
        </authorList>
    </citation>
    <scope>NUCLEOTIDE SEQUENCE [LARGE SCALE GENOMIC DNA]</scope>
    <source>
        <strain evidence="2">HYR1</strain>
    </source>
</reference>
<dbReference type="Proteomes" id="UP000276133">
    <property type="component" value="Unassembled WGS sequence"/>
</dbReference>
<keyword evidence="3" id="KW-1185">Reference proteome</keyword>
<proteinExistence type="predicted"/>